<dbReference type="Proteomes" id="UP000709295">
    <property type="component" value="Unassembled WGS sequence"/>
</dbReference>
<evidence type="ECO:0000313" key="2">
    <source>
        <dbReference type="EMBL" id="KAG6959068.1"/>
    </source>
</evidence>
<protein>
    <submittedName>
        <fullName evidence="2">Uncharacterized protein</fullName>
    </submittedName>
</protein>
<proteinExistence type="predicted"/>
<dbReference type="EMBL" id="JAENGY010000634">
    <property type="protein sequence ID" value="KAG6959068.1"/>
    <property type="molecule type" value="Genomic_DNA"/>
</dbReference>
<organism evidence="2 3">
    <name type="scientific">Phytophthora aleatoria</name>
    <dbReference type="NCBI Taxonomy" id="2496075"/>
    <lineage>
        <taxon>Eukaryota</taxon>
        <taxon>Sar</taxon>
        <taxon>Stramenopiles</taxon>
        <taxon>Oomycota</taxon>
        <taxon>Peronosporomycetes</taxon>
        <taxon>Peronosporales</taxon>
        <taxon>Peronosporaceae</taxon>
        <taxon>Phytophthora</taxon>
    </lineage>
</organism>
<comment type="caution">
    <text evidence="2">The sequence shown here is derived from an EMBL/GenBank/DDBJ whole genome shotgun (WGS) entry which is preliminary data.</text>
</comment>
<keyword evidence="3" id="KW-1185">Reference proteome</keyword>
<sequence length="142" mass="16284">MNEMYIRRRRQPLVTNAKAISVSPKLCLSCRVEEIQHRIFKICDEWNKLMGGVNYHIRQPMIVTDSNAQKTDADGDILMPKDAVELLGQELVRRLRITRIRRRCSASSASGQPQRKRPALETQRSTSSLVVAPTNGFRWCDC</sequence>
<dbReference type="AlphaFoldDB" id="A0A8J5J580"/>
<name>A0A8J5J580_9STRA</name>
<gene>
    <name evidence="2" type="ORF">JG688_00010240</name>
</gene>
<accession>A0A8J5J580</accession>
<feature type="region of interest" description="Disordered" evidence="1">
    <location>
        <begin position="106"/>
        <end position="127"/>
    </location>
</feature>
<evidence type="ECO:0000313" key="3">
    <source>
        <dbReference type="Proteomes" id="UP000709295"/>
    </source>
</evidence>
<reference evidence="2" key="1">
    <citation type="submission" date="2021-01" db="EMBL/GenBank/DDBJ databases">
        <title>Phytophthora aleatoria, a newly-described species from Pinus radiata is distinct from Phytophthora cactorum isolates based on comparative genomics.</title>
        <authorList>
            <person name="Mcdougal R."/>
            <person name="Panda P."/>
            <person name="Williams N."/>
            <person name="Studholme D.J."/>
        </authorList>
    </citation>
    <scope>NUCLEOTIDE SEQUENCE</scope>
    <source>
        <strain evidence="2">NZFS 4037</strain>
    </source>
</reference>
<evidence type="ECO:0000256" key="1">
    <source>
        <dbReference type="SAM" id="MobiDB-lite"/>
    </source>
</evidence>